<evidence type="ECO:0000259" key="2">
    <source>
        <dbReference type="Pfam" id="PF18942"/>
    </source>
</evidence>
<dbReference type="InterPro" id="IPR043744">
    <property type="entry name" value="DUF5689"/>
</dbReference>
<dbReference type="Pfam" id="PF13004">
    <property type="entry name" value="BACON"/>
    <property type="match status" value="1"/>
</dbReference>
<feature type="domain" description="DUF5689" evidence="2">
    <location>
        <begin position="250"/>
        <end position="479"/>
    </location>
</feature>
<evidence type="ECO:0000259" key="1">
    <source>
        <dbReference type="Pfam" id="PF13004"/>
    </source>
</evidence>
<sequence>MKNKMKINHIKQRTRNRKNIFLLFAAIIACALVSSCDEDKPDDIGGTDVAFGITYKNSGGIEMDSLLPADYICSFPQQGGSLYFYVESNVGKWKLSPGEGHETWVEIWPAEGKGDGRFGIKATPNTSAYPRDYSINLLNSAGQVMGSIPVYQDPAPPSLAINYSTTPKFVSSLGETFVVKVTANIAWQATSNDSWITIGEVTDSTQQIVIGQNPAVQREGSITFSMIGVDQSVTMYIKQLDLANDFSNATKVTVADLLSRVGPSGVGTINDNLYIEGYVISDRSKQALAKTQMIVQDESNKGVWIEFTNADDNTFNLNDKVKVHMYGASFILDTSSKASKVESFSPSFVHDATPTSGITPIEITELVNLAQYENALVTLKEVEFPLPFGTYVNITETYYNKKPANWTATAEPFADDTDNYGHLVRDKKGNIIRMYTNPAFLDRFKILMPWGSGSLTGIVMKRVKNNATSYFIRIRNNEDNKVSADKNTALSRDIMQLGPWPNNTVALSSITAYIGTGTLKYTGRVNQNVLTSSSAEAFYYVASQARMAPVELNPDGTPTIAYNNNLSYWGINTQYWWGNPSSSISGGSSGEAWVITTSTMNATGPGAVYLQFNSSSSTSGPAHFTVEWAEAENTPFNQWNHVANYTVCDINNSQQLMQYVFKLPDAVKGKSNLVIRLRVNSQERATLNGSNIGTSGTNRLGFIRITQLKN</sequence>
<dbReference type="InterPro" id="IPR013783">
    <property type="entry name" value="Ig-like_fold"/>
</dbReference>
<dbReference type="AlphaFoldDB" id="A0A644VPG0"/>
<dbReference type="EMBL" id="VSSQ01000358">
    <property type="protein sequence ID" value="MPL92432.1"/>
    <property type="molecule type" value="Genomic_DNA"/>
</dbReference>
<name>A0A644VPG0_9ZZZZ</name>
<dbReference type="InterPro" id="IPR024361">
    <property type="entry name" value="BACON"/>
</dbReference>
<reference evidence="3" key="1">
    <citation type="submission" date="2019-08" db="EMBL/GenBank/DDBJ databases">
        <authorList>
            <person name="Kucharzyk K."/>
            <person name="Murdoch R.W."/>
            <person name="Higgins S."/>
            <person name="Loffler F."/>
        </authorList>
    </citation>
    <scope>NUCLEOTIDE SEQUENCE</scope>
</reference>
<dbReference type="PROSITE" id="PS51257">
    <property type="entry name" value="PROKAR_LIPOPROTEIN"/>
    <property type="match status" value="1"/>
</dbReference>
<accession>A0A644VPG0</accession>
<proteinExistence type="predicted"/>
<comment type="caution">
    <text evidence="3">The sequence shown here is derived from an EMBL/GenBank/DDBJ whole genome shotgun (WGS) entry which is preliminary data.</text>
</comment>
<evidence type="ECO:0000313" key="3">
    <source>
        <dbReference type="EMBL" id="MPL92432.1"/>
    </source>
</evidence>
<organism evidence="3">
    <name type="scientific">bioreactor metagenome</name>
    <dbReference type="NCBI Taxonomy" id="1076179"/>
    <lineage>
        <taxon>unclassified sequences</taxon>
        <taxon>metagenomes</taxon>
        <taxon>ecological metagenomes</taxon>
    </lineage>
</organism>
<gene>
    <name evidence="3" type="ORF">SDC9_38533</name>
</gene>
<feature type="domain" description="BACON" evidence="1">
    <location>
        <begin position="186"/>
        <end position="239"/>
    </location>
</feature>
<evidence type="ECO:0008006" key="4">
    <source>
        <dbReference type="Google" id="ProtNLM"/>
    </source>
</evidence>
<dbReference type="CDD" id="cd14948">
    <property type="entry name" value="BACON"/>
    <property type="match status" value="1"/>
</dbReference>
<dbReference type="Gene3D" id="2.60.40.10">
    <property type="entry name" value="Immunoglobulins"/>
    <property type="match status" value="2"/>
</dbReference>
<dbReference type="Pfam" id="PF18942">
    <property type="entry name" value="DUF5689"/>
    <property type="match status" value="1"/>
</dbReference>
<protein>
    <recommendedName>
        <fullName evidence="4">BACON domain-containing protein</fullName>
    </recommendedName>
</protein>